<dbReference type="GO" id="GO:0005524">
    <property type="term" value="F:ATP binding"/>
    <property type="evidence" value="ECO:0007669"/>
    <property type="project" value="InterPro"/>
</dbReference>
<protein>
    <recommendedName>
        <fullName evidence="2">Protein kinase domain-containing protein</fullName>
    </recommendedName>
</protein>
<keyword evidence="1" id="KW-0732">Signal</keyword>
<keyword evidence="4" id="KW-1185">Reference proteome</keyword>
<dbReference type="AlphaFoldDB" id="A0A2H5MXM4"/>
<dbReference type="Gene3D" id="1.10.510.10">
    <property type="entry name" value="Transferase(Phosphotransferase) domain 1"/>
    <property type="match status" value="1"/>
</dbReference>
<feature type="non-terminal residue" evidence="3">
    <location>
        <position position="144"/>
    </location>
</feature>
<evidence type="ECO:0000256" key="1">
    <source>
        <dbReference type="ARBA" id="ARBA00022729"/>
    </source>
</evidence>
<reference evidence="3 4" key="1">
    <citation type="journal article" date="2017" name="Front. Genet.">
        <title>Draft sequencing of the heterozygous diploid genome of Satsuma (Citrus unshiu Marc.) using a hybrid assembly approach.</title>
        <authorList>
            <person name="Shimizu T."/>
            <person name="Tanizawa Y."/>
            <person name="Mochizuki T."/>
            <person name="Nagasaki H."/>
            <person name="Yoshioka T."/>
            <person name="Toyoda A."/>
            <person name="Fujiyama A."/>
            <person name="Kaminuma E."/>
            <person name="Nakamura Y."/>
        </authorList>
    </citation>
    <scope>NUCLEOTIDE SEQUENCE [LARGE SCALE GENOMIC DNA]</scope>
    <source>
        <strain evidence="4">cv. Miyagawa wase</strain>
    </source>
</reference>
<proteinExistence type="predicted"/>
<dbReference type="PROSITE" id="PS00108">
    <property type="entry name" value="PROTEIN_KINASE_ST"/>
    <property type="match status" value="1"/>
</dbReference>
<dbReference type="STRING" id="55188.A0A2H5MXM4"/>
<dbReference type="Proteomes" id="UP000236630">
    <property type="component" value="Unassembled WGS sequence"/>
</dbReference>
<evidence type="ECO:0000313" key="4">
    <source>
        <dbReference type="Proteomes" id="UP000236630"/>
    </source>
</evidence>
<dbReference type="PANTHER" id="PTHR47976:SF78">
    <property type="entry name" value="RECEPTOR-LIKE SERINE_THREONINE-PROTEIN KINASE"/>
    <property type="match status" value="1"/>
</dbReference>
<dbReference type="SUPFAM" id="SSF56112">
    <property type="entry name" value="Protein kinase-like (PK-like)"/>
    <property type="match status" value="1"/>
</dbReference>
<dbReference type="FunFam" id="1.10.510.10:FF:000537">
    <property type="entry name" value="Putative receptor-like protein kinase"/>
    <property type="match status" value="1"/>
</dbReference>
<dbReference type="InterPro" id="IPR000719">
    <property type="entry name" value="Prot_kinase_dom"/>
</dbReference>
<name>A0A2H5MXM4_CITUN</name>
<dbReference type="InterPro" id="IPR051343">
    <property type="entry name" value="G-type_lectin_kinases/EP1-like"/>
</dbReference>
<sequence length="144" mass="16370">MGNGTLANLIFAIPKPDWNLRVRVSLEIARGLVYLHEECNVPIIHCDIKPQNILLDNYFSAKISDFGLSKLLLSDQSRTHTMIRGTRGYVAPEWFKNAPVSAKVDVYSFGVMLLEIICCRRSVEMELEDEGRAILTDWAYDCYA</sequence>
<evidence type="ECO:0000259" key="2">
    <source>
        <dbReference type="PROSITE" id="PS50011"/>
    </source>
</evidence>
<organism evidence="3 4">
    <name type="scientific">Citrus unshiu</name>
    <name type="common">Satsuma mandarin</name>
    <name type="synonym">Citrus nobilis var. unshiu</name>
    <dbReference type="NCBI Taxonomy" id="55188"/>
    <lineage>
        <taxon>Eukaryota</taxon>
        <taxon>Viridiplantae</taxon>
        <taxon>Streptophyta</taxon>
        <taxon>Embryophyta</taxon>
        <taxon>Tracheophyta</taxon>
        <taxon>Spermatophyta</taxon>
        <taxon>Magnoliopsida</taxon>
        <taxon>eudicotyledons</taxon>
        <taxon>Gunneridae</taxon>
        <taxon>Pentapetalae</taxon>
        <taxon>rosids</taxon>
        <taxon>malvids</taxon>
        <taxon>Sapindales</taxon>
        <taxon>Rutaceae</taxon>
        <taxon>Aurantioideae</taxon>
        <taxon>Citrus</taxon>
    </lineage>
</organism>
<accession>A0A2H5MXM4</accession>
<feature type="domain" description="Protein kinase" evidence="2">
    <location>
        <begin position="1"/>
        <end position="144"/>
    </location>
</feature>
<dbReference type="SMART" id="SM00220">
    <property type="entry name" value="S_TKc"/>
    <property type="match status" value="1"/>
</dbReference>
<dbReference type="EMBL" id="BDQV01004202">
    <property type="protein sequence ID" value="GAY32726.1"/>
    <property type="molecule type" value="Genomic_DNA"/>
</dbReference>
<dbReference type="PANTHER" id="PTHR47976">
    <property type="entry name" value="G-TYPE LECTIN S-RECEPTOR-LIKE SERINE/THREONINE-PROTEIN KINASE SD2-5"/>
    <property type="match status" value="1"/>
</dbReference>
<dbReference type="Pfam" id="PF00069">
    <property type="entry name" value="Pkinase"/>
    <property type="match status" value="1"/>
</dbReference>
<dbReference type="GO" id="GO:0004672">
    <property type="term" value="F:protein kinase activity"/>
    <property type="evidence" value="ECO:0007669"/>
    <property type="project" value="InterPro"/>
</dbReference>
<evidence type="ECO:0000313" key="3">
    <source>
        <dbReference type="EMBL" id="GAY32726.1"/>
    </source>
</evidence>
<dbReference type="InterPro" id="IPR011009">
    <property type="entry name" value="Kinase-like_dom_sf"/>
</dbReference>
<dbReference type="InterPro" id="IPR008271">
    <property type="entry name" value="Ser/Thr_kinase_AS"/>
</dbReference>
<gene>
    <name evidence="3" type="ORF">CUMW_283910</name>
</gene>
<comment type="caution">
    <text evidence="3">The sequence shown here is derived from an EMBL/GenBank/DDBJ whole genome shotgun (WGS) entry which is preliminary data.</text>
</comment>
<dbReference type="PROSITE" id="PS50011">
    <property type="entry name" value="PROTEIN_KINASE_DOM"/>
    <property type="match status" value="1"/>
</dbReference>